<reference evidence="2 3" key="2">
    <citation type="submission" date="2019-04" db="EMBL/GenBank/DDBJ databases">
        <title>The genome sequence of big-headed turtle.</title>
        <authorList>
            <person name="Gong S."/>
        </authorList>
    </citation>
    <scope>NUCLEOTIDE SEQUENCE [LARGE SCALE GENOMIC DNA]</scope>
    <source>
        <strain evidence="2">DO16091913</strain>
        <tissue evidence="2">Muscle</tissue>
    </source>
</reference>
<dbReference type="STRING" id="55544.A0A4D9EE78"/>
<dbReference type="Proteomes" id="UP000297703">
    <property type="component" value="Unassembled WGS sequence"/>
</dbReference>
<dbReference type="EMBL" id="QXTE01000066">
    <property type="protein sequence ID" value="TFK08677.1"/>
    <property type="molecule type" value="Genomic_DNA"/>
</dbReference>
<feature type="region of interest" description="Disordered" evidence="1">
    <location>
        <begin position="43"/>
        <end position="88"/>
    </location>
</feature>
<name>A0A4D9EE78_9SAUR</name>
<proteinExistence type="predicted"/>
<dbReference type="Pfam" id="PF15485">
    <property type="entry name" value="DUF4643"/>
    <property type="match status" value="1"/>
</dbReference>
<evidence type="ECO:0000313" key="3">
    <source>
        <dbReference type="Proteomes" id="UP000297703"/>
    </source>
</evidence>
<dbReference type="InterPro" id="IPR028004">
    <property type="entry name" value="DUF4643"/>
</dbReference>
<dbReference type="GO" id="GO:0016740">
    <property type="term" value="F:transferase activity"/>
    <property type="evidence" value="ECO:0007669"/>
    <property type="project" value="UniProtKB-KW"/>
</dbReference>
<dbReference type="OrthoDB" id="329227at2759"/>
<feature type="compositionally biased region" description="Basic and acidic residues" evidence="1">
    <location>
        <begin position="417"/>
        <end position="428"/>
    </location>
</feature>
<feature type="region of interest" description="Disordered" evidence="1">
    <location>
        <begin position="204"/>
        <end position="445"/>
    </location>
</feature>
<feature type="compositionally biased region" description="Polar residues" evidence="1">
    <location>
        <begin position="48"/>
        <end position="64"/>
    </location>
</feature>
<dbReference type="AlphaFoldDB" id="A0A4D9EE78"/>
<reference evidence="2 3" key="1">
    <citation type="submission" date="2019-04" db="EMBL/GenBank/DDBJ databases">
        <title>Draft genome of the big-headed turtle Platysternon megacephalum.</title>
        <authorList>
            <person name="Gong S."/>
        </authorList>
    </citation>
    <scope>NUCLEOTIDE SEQUENCE [LARGE SCALE GENOMIC DNA]</scope>
    <source>
        <strain evidence="2">DO16091913</strain>
        <tissue evidence="2">Muscle</tissue>
    </source>
</reference>
<feature type="compositionally biased region" description="Basic and acidic residues" evidence="1">
    <location>
        <begin position="309"/>
        <end position="324"/>
    </location>
</feature>
<evidence type="ECO:0000313" key="2">
    <source>
        <dbReference type="EMBL" id="TFK08677.1"/>
    </source>
</evidence>
<comment type="caution">
    <text evidence="2">The sequence shown here is derived from an EMBL/GenBank/DDBJ whole genome shotgun (WGS) entry which is preliminary data.</text>
</comment>
<evidence type="ECO:0000256" key="1">
    <source>
        <dbReference type="SAM" id="MobiDB-lite"/>
    </source>
</evidence>
<keyword evidence="2" id="KW-0808">Transferase</keyword>
<sequence length="540" mass="59617">MLITVTPPYEPASLHPQIPPPAILPKPGKDNLRLQRLLKKVAKKNAPLASQQAKSFRSNLSPVSEASPDLEHSERSSPLKTPERSTHITIRLPPRFSIKPVIHHVSSPFPKAKPFTLKVTEQRRISEHLKLSVSPAASPVHRQSPWQPKRMTKPDTPTQLPSPQAHCVFIFPDPPVSISPVIEAPVEVTHVTKVHACVHSVQAPRARTPLPDQSSTALSTEDRQPSAAHTGKSHSEPPTGPAPITLNADETGAATPKSKDPMLPNMTAEPPYKTLKSSTPKEPVGTAFPSPRMPDPQCSRPETPGSDTARSRTEWVPELPEPHSKSLRPMTPDTAQKQEATVPADNTRAFSTEAKEELVIPPQPTATIPSASPFPKAESPPPSVDKARPLTAKLSGWSRLKKHLTVEPEGPQFPETKPAKPEQEEAGSKGEGSQGNASQDNRLIKSRATKMWDAILYQMTALKRRKQQEEEKGIRKEEGFSFRCRLPLLHRPRFDARKLKELASKPMTKITTMLESSLLHRKTPEELKNFNRTASGWQLK</sequence>
<feature type="compositionally biased region" description="Basic and acidic residues" evidence="1">
    <location>
        <begin position="69"/>
        <end position="86"/>
    </location>
</feature>
<dbReference type="PANTHER" id="PTHR38004:SF1">
    <property type="entry name" value="PROLINE-RICH PROTEIN 33"/>
    <property type="match status" value="1"/>
</dbReference>
<gene>
    <name evidence="2" type="ORF">DR999_PMT08434</name>
</gene>
<feature type="region of interest" description="Disordered" evidence="1">
    <location>
        <begin position="132"/>
        <end position="160"/>
    </location>
</feature>
<dbReference type="PANTHER" id="PTHR38004">
    <property type="entry name" value="PROLINE-RICH PROTEIN 33"/>
    <property type="match status" value="1"/>
</dbReference>
<accession>A0A4D9EE78</accession>
<protein>
    <submittedName>
        <fullName evidence="2">Carbohydrate sulfotransferase 15</fullName>
    </submittedName>
</protein>
<feature type="region of interest" description="Disordered" evidence="1">
    <location>
        <begin position="1"/>
        <end position="29"/>
    </location>
</feature>
<organism evidence="2 3">
    <name type="scientific">Platysternon megacephalum</name>
    <name type="common">big-headed turtle</name>
    <dbReference type="NCBI Taxonomy" id="55544"/>
    <lineage>
        <taxon>Eukaryota</taxon>
        <taxon>Metazoa</taxon>
        <taxon>Chordata</taxon>
        <taxon>Craniata</taxon>
        <taxon>Vertebrata</taxon>
        <taxon>Euteleostomi</taxon>
        <taxon>Archelosauria</taxon>
        <taxon>Testudinata</taxon>
        <taxon>Testudines</taxon>
        <taxon>Cryptodira</taxon>
        <taxon>Durocryptodira</taxon>
        <taxon>Testudinoidea</taxon>
        <taxon>Platysternidae</taxon>
        <taxon>Platysternon</taxon>
    </lineage>
</organism>
<keyword evidence="3" id="KW-1185">Reference proteome</keyword>